<keyword evidence="3" id="KW-1185">Reference proteome</keyword>
<feature type="compositionally biased region" description="Basic and acidic residues" evidence="1">
    <location>
        <begin position="33"/>
        <end position="43"/>
    </location>
</feature>
<feature type="compositionally biased region" description="Basic and acidic residues" evidence="1">
    <location>
        <begin position="9"/>
        <end position="20"/>
    </location>
</feature>
<gene>
    <name evidence="2" type="ORF">Hgul01_04257</name>
</gene>
<dbReference type="Proteomes" id="UP001428290">
    <property type="component" value="Unassembled WGS sequence"/>
</dbReference>
<comment type="caution">
    <text evidence="2">The sequence shown here is derived from an EMBL/GenBank/DDBJ whole genome shotgun (WGS) entry which is preliminary data.</text>
</comment>
<evidence type="ECO:0000313" key="3">
    <source>
        <dbReference type="Proteomes" id="UP001428290"/>
    </source>
</evidence>
<name>A0ABP9X785_9CHLR</name>
<dbReference type="EMBL" id="BAABRU010000018">
    <property type="protein sequence ID" value="GAA5530438.1"/>
    <property type="molecule type" value="Genomic_DNA"/>
</dbReference>
<organism evidence="2 3">
    <name type="scientific">Herpetosiphon gulosus</name>
    <dbReference type="NCBI Taxonomy" id="1973496"/>
    <lineage>
        <taxon>Bacteria</taxon>
        <taxon>Bacillati</taxon>
        <taxon>Chloroflexota</taxon>
        <taxon>Chloroflexia</taxon>
        <taxon>Herpetosiphonales</taxon>
        <taxon>Herpetosiphonaceae</taxon>
        <taxon>Herpetosiphon</taxon>
    </lineage>
</organism>
<accession>A0ABP9X785</accession>
<evidence type="ECO:0000313" key="2">
    <source>
        <dbReference type="EMBL" id="GAA5530438.1"/>
    </source>
</evidence>
<feature type="region of interest" description="Disordered" evidence="1">
    <location>
        <begin position="1"/>
        <end position="56"/>
    </location>
</feature>
<sequence length="56" mass="6187">MKTPCVSLRRRDGRGGEMIRDQLSGARVQANGNREEREEREGGRGVGVRACSLNSK</sequence>
<reference evidence="2 3" key="1">
    <citation type="submission" date="2024-02" db="EMBL/GenBank/DDBJ databases">
        <title>Herpetosiphon gulosus NBRC 112829.</title>
        <authorList>
            <person name="Ichikawa N."/>
            <person name="Katano-Makiyama Y."/>
            <person name="Hidaka K."/>
        </authorList>
    </citation>
    <scope>NUCLEOTIDE SEQUENCE [LARGE SCALE GENOMIC DNA]</scope>
    <source>
        <strain evidence="2 3">NBRC 112829</strain>
    </source>
</reference>
<protein>
    <submittedName>
        <fullName evidence="2">Uncharacterized protein</fullName>
    </submittedName>
</protein>
<evidence type="ECO:0000256" key="1">
    <source>
        <dbReference type="SAM" id="MobiDB-lite"/>
    </source>
</evidence>
<proteinExistence type="predicted"/>